<keyword evidence="13" id="KW-1185">Reference proteome</keyword>
<evidence type="ECO:0000256" key="8">
    <source>
        <dbReference type="ARBA" id="ARBA00023033"/>
    </source>
</evidence>
<evidence type="ECO:0000256" key="7">
    <source>
        <dbReference type="ARBA" id="ARBA00023004"/>
    </source>
</evidence>
<dbReference type="InterPro" id="IPR036396">
    <property type="entry name" value="Cyt_P450_sf"/>
</dbReference>
<dbReference type="STRING" id="4155.A0A022S116"/>
<dbReference type="Proteomes" id="UP000030748">
    <property type="component" value="Unassembled WGS sequence"/>
</dbReference>
<accession>A0A022S116</accession>
<dbReference type="PANTHER" id="PTHR47944:SF4">
    <property type="entry name" value="OS09G0441700 PROTEIN"/>
    <property type="match status" value="1"/>
</dbReference>
<dbReference type="GO" id="GO:0044550">
    <property type="term" value="P:secondary metabolite biosynthetic process"/>
    <property type="evidence" value="ECO:0007669"/>
    <property type="project" value="UniProtKB-ARBA"/>
</dbReference>
<proteinExistence type="inferred from homology"/>
<sequence length="526" mass="59477">MQCILLNGVKDRVPNQRQRSIKKRSKTTPPLPPGPIGYPIIGCLPEMTKKRPTFRWIHKRMQEMDTEIACFRFGKTHVIPVTSPELSREFLKKHDLIFASRPDCMSGRLTSNGYLSAIISPYGDQWKKMRRILSSHALSPAMHKKFHEKRGEEADHLVRYVYTQLLSSRNNNTNSNNNNNNGLVNLRVATQHYCGNVIRKMVFGKRFFGAGMEDGGPGLEEREHVDGLFTILTYLYGFAIADYVPCLEIFDFDGYKKILGDALDNVRKYQDPEITNRVEMWRKGIKKTEDDILDAFINLKDSKHNPLLSVQEIRAQITEIMLAGVDNPSNAVEWAMAEMINQPHILNRACQELDKVVGRGKMVQESDLPNLNYVRACVKESFRLHPVAPFNVPHVSTEDAVVGGYFIPRGSHVLLSRPGLGRNPRVWENPLEYNPERHMVVESAQVELVDHDLRMLSFSTGRRGCPGVTLGSTMAVMLLARLLHGFDWTAPPGVRIGLGESEGDLLLAKPLVLHATPRLEPSVLLK</sequence>
<protein>
    <recommendedName>
        <fullName evidence="14">Tyrosine N-monooxygenase</fullName>
    </recommendedName>
</protein>
<evidence type="ECO:0000256" key="5">
    <source>
        <dbReference type="ARBA" id="ARBA00022723"/>
    </source>
</evidence>
<name>A0A022S116_ERYGU</name>
<dbReference type="EMBL" id="KI630180">
    <property type="protein sequence ID" value="EYU45628.1"/>
    <property type="molecule type" value="Genomic_DNA"/>
</dbReference>
<keyword evidence="8 10" id="KW-0503">Monooxygenase</keyword>
<dbReference type="InterPro" id="IPR002401">
    <property type="entry name" value="Cyt_P450_E_grp-I"/>
</dbReference>
<evidence type="ECO:0000313" key="12">
    <source>
        <dbReference type="EMBL" id="EYU45628.1"/>
    </source>
</evidence>
<comment type="subcellular location">
    <subcellularLocation>
        <location evidence="2">Membrane</location>
        <topology evidence="2">Single-pass membrane protein</topology>
    </subcellularLocation>
</comment>
<dbReference type="Gene3D" id="1.10.630.10">
    <property type="entry name" value="Cytochrome P450"/>
    <property type="match status" value="1"/>
</dbReference>
<evidence type="ECO:0000256" key="9">
    <source>
        <dbReference type="PIRSR" id="PIRSR602401-1"/>
    </source>
</evidence>
<evidence type="ECO:0000256" key="6">
    <source>
        <dbReference type="ARBA" id="ARBA00023002"/>
    </source>
</evidence>
<dbReference type="eggNOG" id="KOG0156">
    <property type="taxonomic scope" value="Eukaryota"/>
</dbReference>
<organism evidence="12 13">
    <name type="scientific">Erythranthe guttata</name>
    <name type="common">Yellow monkey flower</name>
    <name type="synonym">Mimulus guttatus</name>
    <dbReference type="NCBI Taxonomy" id="4155"/>
    <lineage>
        <taxon>Eukaryota</taxon>
        <taxon>Viridiplantae</taxon>
        <taxon>Streptophyta</taxon>
        <taxon>Embryophyta</taxon>
        <taxon>Tracheophyta</taxon>
        <taxon>Spermatophyta</taxon>
        <taxon>Magnoliopsida</taxon>
        <taxon>eudicotyledons</taxon>
        <taxon>Gunneridae</taxon>
        <taxon>Pentapetalae</taxon>
        <taxon>asterids</taxon>
        <taxon>lamiids</taxon>
        <taxon>Lamiales</taxon>
        <taxon>Phrymaceae</taxon>
        <taxon>Erythranthe</taxon>
    </lineage>
</organism>
<keyword evidence="7 9" id="KW-0408">Iron</keyword>
<dbReference type="InterPro" id="IPR017972">
    <property type="entry name" value="Cyt_P450_CS"/>
</dbReference>
<keyword evidence="6 10" id="KW-0560">Oxidoreductase</keyword>
<feature type="binding site" description="axial binding residue" evidence="9">
    <location>
        <position position="465"/>
    </location>
    <ligand>
        <name>heme</name>
        <dbReference type="ChEBI" id="CHEBI:30413"/>
    </ligand>
    <ligandPart>
        <name>Fe</name>
        <dbReference type="ChEBI" id="CHEBI:18248"/>
    </ligandPart>
</feature>
<dbReference type="InterPro" id="IPR001128">
    <property type="entry name" value="Cyt_P450"/>
</dbReference>
<comment type="cofactor">
    <cofactor evidence="1 9">
        <name>heme</name>
        <dbReference type="ChEBI" id="CHEBI:30413"/>
    </cofactor>
</comment>
<dbReference type="Pfam" id="PF00067">
    <property type="entry name" value="p450"/>
    <property type="match status" value="1"/>
</dbReference>
<gene>
    <name evidence="12" type="ORF">MIMGU_mgv1a023130mg</name>
</gene>
<dbReference type="GO" id="GO:0016020">
    <property type="term" value="C:membrane"/>
    <property type="evidence" value="ECO:0000318"/>
    <property type="project" value="GO_Central"/>
</dbReference>
<dbReference type="PRINTS" id="PR00385">
    <property type="entry name" value="P450"/>
</dbReference>
<dbReference type="PANTHER" id="PTHR47944">
    <property type="entry name" value="CYTOCHROME P450 98A9"/>
    <property type="match status" value="1"/>
</dbReference>
<evidence type="ECO:0008006" key="14">
    <source>
        <dbReference type="Google" id="ProtNLM"/>
    </source>
</evidence>
<dbReference type="GO" id="GO:0016709">
    <property type="term" value="F:oxidoreductase activity, acting on paired donors, with incorporation or reduction of molecular oxygen, NAD(P)H as one donor, and incorporation of one atom of oxygen"/>
    <property type="evidence" value="ECO:0000318"/>
    <property type="project" value="GO_Central"/>
</dbReference>
<reference evidence="12 13" key="1">
    <citation type="journal article" date="2013" name="Proc. Natl. Acad. Sci. U.S.A.">
        <title>Fine-scale variation in meiotic recombination in Mimulus inferred from population shotgun sequencing.</title>
        <authorList>
            <person name="Hellsten U."/>
            <person name="Wright K.M."/>
            <person name="Jenkins J."/>
            <person name="Shu S."/>
            <person name="Yuan Y."/>
            <person name="Wessler S.R."/>
            <person name="Schmutz J."/>
            <person name="Willis J.H."/>
            <person name="Rokhsar D.S."/>
        </authorList>
    </citation>
    <scope>NUCLEOTIDE SEQUENCE [LARGE SCALE GENOMIC DNA]</scope>
    <source>
        <strain evidence="13">cv. DUN x IM62</strain>
    </source>
</reference>
<dbReference type="AlphaFoldDB" id="A0A022S116"/>
<keyword evidence="4 9" id="KW-0349">Heme</keyword>
<evidence type="ECO:0000256" key="3">
    <source>
        <dbReference type="ARBA" id="ARBA00010617"/>
    </source>
</evidence>
<evidence type="ECO:0000256" key="1">
    <source>
        <dbReference type="ARBA" id="ARBA00001971"/>
    </source>
</evidence>
<dbReference type="GO" id="GO:0005506">
    <property type="term" value="F:iron ion binding"/>
    <property type="evidence" value="ECO:0007669"/>
    <property type="project" value="InterPro"/>
</dbReference>
<dbReference type="PROSITE" id="PS00086">
    <property type="entry name" value="CYTOCHROME_P450"/>
    <property type="match status" value="1"/>
</dbReference>
<evidence type="ECO:0000256" key="10">
    <source>
        <dbReference type="RuleBase" id="RU000461"/>
    </source>
</evidence>
<keyword evidence="5 9" id="KW-0479">Metal-binding</keyword>
<evidence type="ECO:0000313" key="13">
    <source>
        <dbReference type="Proteomes" id="UP000030748"/>
    </source>
</evidence>
<evidence type="ECO:0000256" key="2">
    <source>
        <dbReference type="ARBA" id="ARBA00004167"/>
    </source>
</evidence>
<feature type="region of interest" description="Disordered" evidence="11">
    <location>
        <begin position="14"/>
        <end position="33"/>
    </location>
</feature>
<comment type="similarity">
    <text evidence="3 10">Belongs to the cytochrome P450 family.</text>
</comment>
<dbReference type="SUPFAM" id="SSF48264">
    <property type="entry name" value="Cytochrome P450"/>
    <property type="match status" value="1"/>
</dbReference>
<dbReference type="GO" id="GO:0020037">
    <property type="term" value="F:heme binding"/>
    <property type="evidence" value="ECO:0007669"/>
    <property type="project" value="InterPro"/>
</dbReference>
<evidence type="ECO:0000256" key="4">
    <source>
        <dbReference type="ARBA" id="ARBA00022617"/>
    </source>
</evidence>
<evidence type="ECO:0000256" key="11">
    <source>
        <dbReference type="SAM" id="MobiDB-lite"/>
    </source>
</evidence>
<dbReference type="PRINTS" id="PR00463">
    <property type="entry name" value="EP450I"/>
</dbReference>